<dbReference type="InterPro" id="IPR006949">
    <property type="entry name" value="Barrel_Baseplate_J-like"/>
</dbReference>
<dbReference type="EMBL" id="AGDY01000004">
    <property type="protein sequence ID" value="EMB23323.1"/>
    <property type="molecule type" value="Genomic_DNA"/>
</dbReference>
<feature type="domain" description="Baseplate J-like central" evidence="3">
    <location>
        <begin position="205"/>
        <end position="282"/>
    </location>
</feature>
<dbReference type="PANTHER" id="PTHR37829:SF3">
    <property type="entry name" value="PROTEIN JAYE-RELATED"/>
    <property type="match status" value="1"/>
</dbReference>
<dbReference type="InterPro" id="IPR058531">
    <property type="entry name" value="Baseplate_J_M"/>
</dbReference>
<dbReference type="HOGENOM" id="CLU_679604_0_0_12"/>
<evidence type="ECO:0000256" key="1">
    <source>
        <dbReference type="SAM" id="Phobius"/>
    </source>
</evidence>
<evidence type="ECO:0000259" key="2">
    <source>
        <dbReference type="Pfam" id="PF04865"/>
    </source>
</evidence>
<proteinExistence type="predicted"/>
<organism evidence="4">
    <name type="scientific">Treponema denticola OTK</name>
    <dbReference type="NCBI Taxonomy" id="999434"/>
    <lineage>
        <taxon>Bacteria</taxon>
        <taxon>Pseudomonadati</taxon>
        <taxon>Spirochaetota</taxon>
        <taxon>Spirochaetia</taxon>
        <taxon>Spirochaetales</taxon>
        <taxon>Treponemataceae</taxon>
        <taxon>Treponema</taxon>
    </lineage>
</organism>
<keyword evidence="1" id="KW-0812">Transmembrane</keyword>
<dbReference type="RefSeq" id="WP_002690729.1">
    <property type="nucleotide sequence ID" value="NZ_CM001797.1"/>
</dbReference>
<protein>
    <submittedName>
        <fullName evidence="4">Uncharacterized protein</fullName>
    </submittedName>
</protein>
<dbReference type="PANTHER" id="PTHR37829">
    <property type="entry name" value="PHAGE-LIKE ELEMENT PBSX PROTEIN XKDT"/>
    <property type="match status" value="1"/>
</dbReference>
<keyword evidence="1" id="KW-0472">Membrane</keyword>
<evidence type="ECO:0000313" key="4">
    <source>
        <dbReference type="EMBL" id="EMB23323.1"/>
    </source>
</evidence>
<dbReference type="InterPro" id="IPR052399">
    <property type="entry name" value="Phage_Baseplate_Assmbl_Protein"/>
</dbReference>
<name>A0A0F6MQE7_TREDN</name>
<dbReference type="AlphaFoldDB" id="A0A0F6MQE7"/>
<evidence type="ECO:0000259" key="3">
    <source>
        <dbReference type="Pfam" id="PF26078"/>
    </source>
</evidence>
<comment type="caution">
    <text evidence="4">The sequence shown here is derived from an EMBL/GenBank/DDBJ whole genome shotgun (WGS) entry which is preliminary data.</text>
</comment>
<reference evidence="4" key="1">
    <citation type="submission" date="2012-01" db="EMBL/GenBank/DDBJ databases">
        <title>The Genome Sequence of Treponema denticola OTK.</title>
        <authorList>
            <consortium name="The Broad Institute Genome Sequencing Platform"/>
            <person name="Earl A."/>
            <person name="Ward D."/>
            <person name="Feldgarden M."/>
            <person name="Gevers D."/>
            <person name="Blanton J.M."/>
            <person name="Fenno C.J."/>
            <person name="Baranova O.V."/>
            <person name="Mathney J."/>
            <person name="Dewhirst F.E."/>
            <person name="Izard J."/>
            <person name="Young S.K."/>
            <person name="Zeng Q."/>
            <person name="Gargeya S."/>
            <person name="Fitzgerald M."/>
            <person name="Haas B."/>
            <person name="Abouelleil A."/>
            <person name="Alvarado L."/>
            <person name="Arachchi H.M."/>
            <person name="Berlin A."/>
            <person name="Chapman S.B."/>
            <person name="Gearin G."/>
            <person name="Goldberg J."/>
            <person name="Griggs A."/>
            <person name="Gujja S."/>
            <person name="Hansen M."/>
            <person name="Heiman D."/>
            <person name="Howarth C."/>
            <person name="Larimer J."/>
            <person name="Lui A."/>
            <person name="MacDonald P.J.P."/>
            <person name="McCowen C."/>
            <person name="Montmayeur A."/>
            <person name="Murphy C."/>
            <person name="Neiman D."/>
            <person name="Pearson M."/>
            <person name="Priest M."/>
            <person name="Roberts A."/>
            <person name="Saif S."/>
            <person name="Shea T."/>
            <person name="Sisk P."/>
            <person name="Stolte C."/>
            <person name="Sykes S."/>
            <person name="Wortman J."/>
            <person name="Nusbaum C."/>
            <person name="Birren B."/>
        </authorList>
    </citation>
    <scope>NUCLEOTIDE SEQUENCE [LARGE SCALE GENOMIC DNA]</scope>
    <source>
        <strain evidence="4">OTK</strain>
    </source>
</reference>
<dbReference type="Pfam" id="PF04865">
    <property type="entry name" value="Baseplate_J"/>
    <property type="match status" value="1"/>
</dbReference>
<dbReference type="Proteomes" id="UP000011701">
    <property type="component" value="Chromosome"/>
</dbReference>
<gene>
    <name evidence="4" type="ORF">HMPREF9723_00461</name>
</gene>
<keyword evidence="1" id="KW-1133">Transmembrane helix</keyword>
<feature type="domain" description="Baseplate protein J-like barrel" evidence="2">
    <location>
        <begin position="109"/>
        <end position="173"/>
    </location>
</feature>
<sequence length="405" mass="45256">MAYKNKSIKEVEALLINSFEHEFNKKLRLLPKSFIRVFCRVLAGVFIILYKQIGWFFLQLFPETADWQEVTILEQRIRPLVKLGALFGIGEPLAGVQWQGIIEVDVLKTGSVLYSGTQLKSSVTGKLYVTSETKTLLLNKERVKVVCVEIGTAGNLEVNDVLNFVNPYGFIKSEAVVLEVERTGLDEELEASYRERLINRFRLQPQGGALADYRIWAADVPGVLRVYPYNDKEQPGGVLLYVSGIPSVFNDRIPDKGLLKKVGEACTYDPETGKAIRKPLTAMLDPKNDGSYENIKPISVVEIEVAVTGVTNIEPADFAELIKPSLKNYFLDRDLYIRGLSDDNNRTNVISKNHVITVINQIAVTAKAVFEEVVLKKENVVFSSYVLDNGKLAKLGAFSINGVSY</sequence>
<dbReference type="PATRIC" id="fig|999434.4.peg.482"/>
<accession>A0A0F6MQE7</accession>
<feature type="transmembrane region" description="Helical" evidence="1">
    <location>
        <begin position="37"/>
        <end position="58"/>
    </location>
</feature>
<dbReference type="Pfam" id="PF26078">
    <property type="entry name" value="Baseplate_J_M"/>
    <property type="match status" value="1"/>
</dbReference>